<comment type="function">
    <text evidence="9">Essential subunit of the Sec protein translocation channel SecYEG. Clamps together the 2 halves of SecY. May contact the channel plug during translocation.</text>
</comment>
<dbReference type="GO" id="GO:0005886">
    <property type="term" value="C:plasma membrane"/>
    <property type="evidence" value="ECO:0007669"/>
    <property type="project" value="UniProtKB-SubCell"/>
</dbReference>
<dbReference type="GO" id="GO:0043952">
    <property type="term" value="P:protein transport by the Sec complex"/>
    <property type="evidence" value="ECO:0007669"/>
    <property type="project" value="UniProtKB-UniRule"/>
</dbReference>
<organism evidence="10 11">
    <name type="scientific">Candidatus Daviesbacteria bacterium RIFCSPLOWO2_01_FULL_39_12</name>
    <dbReference type="NCBI Taxonomy" id="1797785"/>
    <lineage>
        <taxon>Bacteria</taxon>
        <taxon>Candidatus Daviesiibacteriota</taxon>
    </lineage>
</organism>
<comment type="caution">
    <text evidence="10">The sequence shown here is derived from an EMBL/GenBank/DDBJ whole genome shotgun (WGS) entry which is preliminary data.</text>
</comment>
<dbReference type="Pfam" id="PF00584">
    <property type="entry name" value="SecE"/>
    <property type="match status" value="1"/>
</dbReference>
<comment type="similarity">
    <text evidence="9">Belongs to the SecE/SEC61-gamma family.</text>
</comment>
<keyword evidence="4 9" id="KW-0812">Transmembrane</keyword>
<proteinExistence type="inferred from homology"/>
<keyword evidence="5 9" id="KW-0653">Protein transport</keyword>
<dbReference type="GO" id="GO:0009306">
    <property type="term" value="P:protein secretion"/>
    <property type="evidence" value="ECO:0007669"/>
    <property type="project" value="UniProtKB-UniRule"/>
</dbReference>
<keyword evidence="8 9" id="KW-0472">Membrane</keyword>
<evidence type="ECO:0000256" key="4">
    <source>
        <dbReference type="ARBA" id="ARBA00022692"/>
    </source>
</evidence>
<dbReference type="AlphaFoldDB" id="A0A1F5KMN8"/>
<evidence type="ECO:0000313" key="10">
    <source>
        <dbReference type="EMBL" id="OGE42197.1"/>
    </source>
</evidence>
<dbReference type="InterPro" id="IPR005807">
    <property type="entry name" value="SecE_bac"/>
</dbReference>
<dbReference type="Gene3D" id="1.20.5.1030">
    <property type="entry name" value="Preprotein translocase secy subunit"/>
    <property type="match status" value="1"/>
</dbReference>
<dbReference type="PRINTS" id="PR01650">
    <property type="entry name" value="SECETRNLCASE"/>
</dbReference>
<dbReference type="STRING" id="1797785.A3B45_04505"/>
<dbReference type="GO" id="GO:0006605">
    <property type="term" value="P:protein targeting"/>
    <property type="evidence" value="ECO:0007669"/>
    <property type="project" value="UniProtKB-UniRule"/>
</dbReference>
<sequence>MPNIIGFFKEVREELNKVVWPNREETIRYTVLVIIIAVVVGLLLGGLDYLLTLLTALIINRFGG</sequence>
<evidence type="ECO:0000256" key="8">
    <source>
        <dbReference type="ARBA" id="ARBA00023136"/>
    </source>
</evidence>
<dbReference type="PANTHER" id="PTHR33910:SF1">
    <property type="entry name" value="PROTEIN TRANSLOCASE SUBUNIT SECE"/>
    <property type="match status" value="1"/>
</dbReference>
<keyword evidence="7 9" id="KW-0811">Translocation</keyword>
<evidence type="ECO:0000256" key="9">
    <source>
        <dbReference type="HAMAP-Rule" id="MF_00422"/>
    </source>
</evidence>
<dbReference type="GO" id="GO:0008320">
    <property type="term" value="F:protein transmembrane transporter activity"/>
    <property type="evidence" value="ECO:0007669"/>
    <property type="project" value="UniProtKB-UniRule"/>
</dbReference>
<reference evidence="10 11" key="1">
    <citation type="journal article" date="2016" name="Nat. Commun.">
        <title>Thousands of microbial genomes shed light on interconnected biogeochemical processes in an aquifer system.</title>
        <authorList>
            <person name="Anantharaman K."/>
            <person name="Brown C.T."/>
            <person name="Hug L.A."/>
            <person name="Sharon I."/>
            <person name="Castelle C.J."/>
            <person name="Probst A.J."/>
            <person name="Thomas B.C."/>
            <person name="Singh A."/>
            <person name="Wilkins M.J."/>
            <person name="Karaoz U."/>
            <person name="Brodie E.L."/>
            <person name="Williams K.H."/>
            <person name="Hubbard S.S."/>
            <person name="Banfield J.F."/>
        </authorList>
    </citation>
    <scope>NUCLEOTIDE SEQUENCE [LARGE SCALE GENOMIC DNA]</scope>
</reference>
<dbReference type="HAMAP" id="MF_00422">
    <property type="entry name" value="SecE"/>
    <property type="match status" value="1"/>
</dbReference>
<name>A0A1F5KMN8_9BACT</name>
<evidence type="ECO:0000256" key="5">
    <source>
        <dbReference type="ARBA" id="ARBA00022927"/>
    </source>
</evidence>
<comment type="subunit">
    <text evidence="9">Component of the Sec protein translocase complex. Heterotrimer consisting of SecY, SecE and SecG subunits. The heterotrimers can form oligomers, although 1 heterotrimer is thought to be able to translocate proteins. Interacts with the ribosome. Interacts with SecDF, and other proteins may be involved. Interacts with SecA.</text>
</comment>
<gene>
    <name evidence="9" type="primary">secE</name>
    <name evidence="10" type="ORF">A3B45_04505</name>
</gene>
<keyword evidence="3 9" id="KW-1003">Cell membrane</keyword>
<keyword evidence="2 9" id="KW-0813">Transport</keyword>
<accession>A0A1F5KMN8</accession>
<evidence type="ECO:0000256" key="2">
    <source>
        <dbReference type="ARBA" id="ARBA00022448"/>
    </source>
</evidence>
<evidence type="ECO:0000256" key="7">
    <source>
        <dbReference type="ARBA" id="ARBA00023010"/>
    </source>
</evidence>
<dbReference type="PROSITE" id="PS01067">
    <property type="entry name" value="SECE_SEC61G"/>
    <property type="match status" value="1"/>
</dbReference>
<dbReference type="Proteomes" id="UP000178565">
    <property type="component" value="Unassembled WGS sequence"/>
</dbReference>
<dbReference type="PANTHER" id="PTHR33910">
    <property type="entry name" value="PROTEIN TRANSLOCASE SUBUNIT SECE"/>
    <property type="match status" value="1"/>
</dbReference>
<comment type="subcellular location">
    <subcellularLocation>
        <location evidence="9">Cell membrane</location>
        <topology evidence="9">Single-pass membrane protein</topology>
    </subcellularLocation>
    <subcellularLocation>
        <location evidence="1">Membrane</location>
    </subcellularLocation>
</comment>
<protein>
    <recommendedName>
        <fullName evidence="9">Protein translocase subunit SecE</fullName>
    </recommendedName>
</protein>
<evidence type="ECO:0000313" key="11">
    <source>
        <dbReference type="Proteomes" id="UP000178565"/>
    </source>
</evidence>
<dbReference type="GO" id="GO:0065002">
    <property type="term" value="P:intracellular protein transmembrane transport"/>
    <property type="evidence" value="ECO:0007669"/>
    <property type="project" value="UniProtKB-UniRule"/>
</dbReference>
<dbReference type="InterPro" id="IPR038379">
    <property type="entry name" value="SecE_sf"/>
</dbReference>
<evidence type="ECO:0000256" key="1">
    <source>
        <dbReference type="ARBA" id="ARBA00004370"/>
    </source>
</evidence>
<evidence type="ECO:0000256" key="3">
    <source>
        <dbReference type="ARBA" id="ARBA00022475"/>
    </source>
</evidence>
<keyword evidence="6 9" id="KW-1133">Transmembrane helix</keyword>
<evidence type="ECO:0000256" key="6">
    <source>
        <dbReference type="ARBA" id="ARBA00022989"/>
    </source>
</evidence>
<feature type="transmembrane region" description="Helical" evidence="9">
    <location>
        <begin position="29"/>
        <end position="59"/>
    </location>
</feature>
<dbReference type="InterPro" id="IPR001901">
    <property type="entry name" value="Translocase_SecE/Sec61-g"/>
</dbReference>
<dbReference type="NCBIfam" id="TIGR00964">
    <property type="entry name" value="secE_bact"/>
    <property type="match status" value="1"/>
</dbReference>
<dbReference type="EMBL" id="MFDM01000029">
    <property type="protein sequence ID" value="OGE42197.1"/>
    <property type="molecule type" value="Genomic_DNA"/>
</dbReference>